<dbReference type="GO" id="GO:0005886">
    <property type="term" value="C:plasma membrane"/>
    <property type="evidence" value="ECO:0007669"/>
    <property type="project" value="UniProtKB-SubCell"/>
</dbReference>
<evidence type="ECO:0000313" key="10">
    <source>
        <dbReference type="EMBL" id="BAN04502.1"/>
    </source>
</evidence>
<feature type="transmembrane region" description="Helical" evidence="8">
    <location>
        <begin position="297"/>
        <end position="319"/>
    </location>
</feature>
<feature type="transmembrane region" description="Helical" evidence="8">
    <location>
        <begin position="402"/>
        <end position="422"/>
    </location>
</feature>
<evidence type="ECO:0000256" key="3">
    <source>
        <dbReference type="ARBA" id="ARBA00022475"/>
    </source>
</evidence>
<feature type="transmembrane region" description="Helical" evidence="8">
    <location>
        <begin position="265"/>
        <end position="291"/>
    </location>
</feature>
<keyword evidence="3" id="KW-1003">Cell membrane</keyword>
<name>A0A6C7EEZ4_ILUCY</name>
<evidence type="ECO:0000256" key="2">
    <source>
        <dbReference type="ARBA" id="ARBA00010157"/>
    </source>
</evidence>
<feature type="transmembrane region" description="Helical" evidence="8">
    <location>
        <begin position="666"/>
        <end position="689"/>
    </location>
</feature>
<dbReference type="InterPro" id="IPR050545">
    <property type="entry name" value="Mycobact_MmpL"/>
</dbReference>
<evidence type="ECO:0000256" key="5">
    <source>
        <dbReference type="ARBA" id="ARBA00022989"/>
    </source>
</evidence>
<evidence type="ECO:0000256" key="1">
    <source>
        <dbReference type="ARBA" id="ARBA00004651"/>
    </source>
</evidence>
<feature type="region of interest" description="Disordered" evidence="7">
    <location>
        <begin position="750"/>
        <end position="772"/>
    </location>
</feature>
<keyword evidence="11" id="KW-1185">Reference proteome</keyword>
<accession>A0A6C7EEZ4</accession>
<feature type="transmembrane region" description="Helical" evidence="8">
    <location>
        <begin position="196"/>
        <end position="217"/>
    </location>
</feature>
<feature type="domain" description="Membrane transport protein MMPL" evidence="9">
    <location>
        <begin position="484"/>
        <end position="732"/>
    </location>
</feature>
<dbReference type="AlphaFoldDB" id="A0A6C7EEZ4"/>
<evidence type="ECO:0000259" key="9">
    <source>
        <dbReference type="Pfam" id="PF03176"/>
    </source>
</evidence>
<sequence>MAYDRRGRVLIAWLAIFFITFGAVGAIGASSESSFESPDSESARGFEILQDNFGSAGSFLSGSIVFESDAGIADDEIATAMSELFAEIDAFDEVTVTSPYSPLGVQQGLVSEDGTIAYATLAFTDDTDEIRASEIGREIERSVEEIEVEGLNVEIGGAALSEFEPPESELIGVAFAIVILILAFGSVLAMGLPIGVAFVGVGIGIGTIQLLTNVLSIPDFATSLGAMIGLGVGIDYALFIVTRYREGTRAGLDYRTAVVTAIDTAGRAVAFAGATVVISLLGMYIMGLAFITGLATGAAVTVTITMAASVTLLPALIGFAGPRVETTRWRGLIMAGGASFALLGIGIGVPLMGALGAVVLVATLLLSFVVPGLREALPPRAEKDLRDTWSYRWSRFVQKRPWPMALGVTAFLLLISVPVLGLRLGFGDESTFAEDTTTRQAYELLAEGFGPGSNGPLLLVAEVTDPSQIETIVGVVARLNETPGISQALGPIPSESQEAVLIRVVPTTGPQEEATSDLVEILRDDVLPAATAGTDVEVLVTGSVASSVDFSSYLAKRLPIFFVAVLSLSFLLLMMVFRSVLVPLKAVIMNLLSIGGAYGLVVAVFQWGWGVELLGTGNGPIEPFLPMMLFAIVFGLSMDYEVFLLSRVKEEYDKTGDAANSVADGLAATARVITAAAAIMVVVFGSFVLEDQRVIKMFGLGLASAVFLDATLVRMLLVPATMELLGEKNWWLPKWLDKVLPTLNVEGGSHDAAGASRDADGASRDVEPASTS</sequence>
<feature type="transmembrane region" description="Helical" evidence="8">
    <location>
        <begin position="558"/>
        <end position="577"/>
    </location>
</feature>
<dbReference type="Gene3D" id="1.20.1640.10">
    <property type="entry name" value="Multidrug efflux transporter AcrB transmembrane domain"/>
    <property type="match status" value="2"/>
</dbReference>
<keyword evidence="6 8" id="KW-0472">Membrane</keyword>
<evidence type="ECO:0000256" key="4">
    <source>
        <dbReference type="ARBA" id="ARBA00022692"/>
    </source>
</evidence>
<feature type="transmembrane region" description="Helical" evidence="8">
    <location>
        <begin position="589"/>
        <end position="609"/>
    </location>
</feature>
<feature type="transmembrane region" description="Helical" evidence="8">
    <location>
        <begin position="223"/>
        <end position="244"/>
    </location>
</feature>
<dbReference type="PANTHER" id="PTHR33406:SF11">
    <property type="entry name" value="MEMBRANE PROTEIN SCO6666-RELATED"/>
    <property type="match status" value="1"/>
</dbReference>
<feature type="domain" description="Membrane transport protein MMPL" evidence="9">
    <location>
        <begin position="36"/>
        <end position="330"/>
    </location>
</feature>
<evidence type="ECO:0000256" key="8">
    <source>
        <dbReference type="SAM" id="Phobius"/>
    </source>
</evidence>
<keyword evidence="4 8" id="KW-0812">Transmembrane</keyword>
<feature type="compositionally biased region" description="Basic and acidic residues" evidence="7">
    <location>
        <begin position="757"/>
        <end position="772"/>
    </location>
</feature>
<dbReference type="Proteomes" id="UP000011863">
    <property type="component" value="Chromosome"/>
</dbReference>
<dbReference type="Pfam" id="PF03176">
    <property type="entry name" value="MMPL"/>
    <property type="match status" value="2"/>
</dbReference>
<comment type="subcellular location">
    <subcellularLocation>
        <location evidence="1">Cell membrane</location>
        <topology evidence="1">Multi-pass membrane protein</topology>
    </subcellularLocation>
</comment>
<dbReference type="KEGG" id="aym:YM304_41880"/>
<proteinExistence type="inferred from homology"/>
<feature type="transmembrane region" description="Helical" evidence="8">
    <location>
        <begin position="624"/>
        <end position="645"/>
    </location>
</feature>
<gene>
    <name evidence="10" type="ORF">YM304_41880</name>
</gene>
<feature type="transmembrane region" description="Helical" evidence="8">
    <location>
        <begin position="331"/>
        <end position="349"/>
    </location>
</feature>
<feature type="transmembrane region" description="Helical" evidence="8">
    <location>
        <begin position="170"/>
        <end position="189"/>
    </location>
</feature>
<evidence type="ECO:0000313" key="11">
    <source>
        <dbReference type="Proteomes" id="UP000011863"/>
    </source>
</evidence>
<dbReference type="SUPFAM" id="SSF82866">
    <property type="entry name" value="Multidrug efflux transporter AcrB transmembrane domain"/>
    <property type="match status" value="2"/>
</dbReference>
<keyword evidence="5 8" id="KW-1133">Transmembrane helix</keyword>
<organism evidence="10 11">
    <name type="scientific">Ilumatobacter coccineus (strain NBRC 103263 / KCTC 29153 / YM16-304)</name>
    <dbReference type="NCBI Taxonomy" id="1313172"/>
    <lineage>
        <taxon>Bacteria</taxon>
        <taxon>Bacillati</taxon>
        <taxon>Actinomycetota</taxon>
        <taxon>Acidimicrobiia</taxon>
        <taxon>Acidimicrobiales</taxon>
        <taxon>Ilumatobacteraceae</taxon>
        <taxon>Ilumatobacter</taxon>
    </lineage>
</organism>
<dbReference type="EMBL" id="AP012057">
    <property type="protein sequence ID" value="BAN04502.1"/>
    <property type="molecule type" value="Genomic_DNA"/>
</dbReference>
<protein>
    <recommendedName>
        <fullName evidence="9">Membrane transport protein MMPL domain-containing protein</fullName>
    </recommendedName>
</protein>
<evidence type="ECO:0000256" key="6">
    <source>
        <dbReference type="ARBA" id="ARBA00023136"/>
    </source>
</evidence>
<dbReference type="InterPro" id="IPR004869">
    <property type="entry name" value="MMPL_dom"/>
</dbReference>
<feature type="transmembrane region" description="Helical" evidence="8">
    <location>
        <begin position="355"/>
        <end position="373"/>
    </location>
</feature>
<evidence type="ECO:0000256" key="7">
    <source>
        <dbReference type="SAM" id="MobiDB-lite"/>
    </source>
</evidence>
<reference evidence="10 11" key="1">
    <citation type="journal article" date="2013" name="Int. J. Syst. Evol. Microbiol.">
        <title>Ilumatobacter nonamiense sp. nov. and Ilumatobacter coccineum sp. nov., isolated from seashore sand.</title>
        <authorList>
            <person name="Matsumoto A."/>
            <person name="Kasai H."/>
            <person name="Matsuo Y."/>
            <person name="Shizuri Y."/>
            <person name="Ichikawa N."/>
            <person name="Fujita N."/>
            <person name="Omura S."/>
            <person name="Takahashi Y."/>
        </authorList>
    </citation>
    <scope>NUCLEOTIDE SEQUENCE [LARGE SCALE GENOMIC DNA]</scope>
    <source>
        <strain evidence="11">NBRC 103263 / KCTC 29153 / YM16-304</strain>
    </source>
</reference>
<feature type="transmembrane region" description="Helical" evidence="8">
    <location>
        <begin position="695"/>
        <end position="717"/>
    </location>
</feature>
<dbReference type="PANTHER" id="PTHR33406">
    <property type="entry name" value="MEMBRANE PROTEIN MJ1562-RELATED"/>
    <property type="match status" value="1"/>
</dbReference>
<comment type="similarity">
    <text evidence="2">Belongs to the resistance-nodulation-cell division (RND) (TC 2.A.6) family. MmpL subfamily.</text>
</comment>